<dbReference type="Proteomes" id="UP001240236">
    <property type="component" value="Unassembled WGS sequence"/>
</dbReference>
<reference evidence="2 3" key="1">
    <citation type="submission" date="2023-07" db="EMBL/GenBank/DDBJ databases">
        <title>Sequencing the genomes of 1000 actinobacteria strains.</title>
        <authorList>
            <person name="Klenk H.-P."/>
        </authorList>
    </citation>
    <scope>NUCLEOTIDE SEQUENCE [LARGE SCALE GENOMIC DNA]</scope>
    <source>
        <strain evidence="2 3">DSM 44709</strain>
    </source>
</reference>
<dbReference type="SUPFAM" id="SSF52507">
    <property type="entry name" value="Homo-oligomeric flavin-containing Cys decarboxylases, HFCD"/>
    <property type="match status" value="1"/>
</dbReference>
<dbReference type="InterPro" id="IPR036551">
    <property type="entry name" value="Flavin_trans-like"/>
</dbReference>
<protein>
    <recommendedName>
        <fullName evidence="1">Flavoprotein domain-containing protein</fullName>
    </recommendedName>
</protein>
<organism evidence="2 3">
    <name type="scientific">Catenuloplanes indicus</name>
    <dbReference type="NCBI Taxonomy" id="137267"/>
    <lineage>
        <taxon>Bacteria</taxon>
        <taxon>Bacillati</taxon>
        <taxon>Actinomycetota</taxon>
        <taxon>Actinomycetes</taxon>
        <taxon>Micromonosporales</taxon>
        <taxon>Micromonosporaceae</taxon>
        <taxon>Catenuloplanes</taxon>
    </lineage>
</organism>
<dbReference type="AlphaFoldDB" id="A0AAE3VYU3"/>
<dbReference type="GO" id="GO:0003824">
    <property type="term" value="F:catalytic activity"/>
    <property type="evidence" value="ECO:0007669"/>
    <property type="project" value="InterPro"/>
</dbReference>
<evidence type="ECO:0000259" key="1">
    <source>
        <dbReference type="Pfam" id="PF02441"/>
    </source>
</evidence>
<dbReference type="Gene3D" id="3.40.50.1950">
    <property type="entry name" value="Flavin prenyltransferase-like"/>
    <property type="match status" value="1"/>
</dbReference>
<dbReference type="RefSeq" id="WP_307239641.1">
    <property type="nucleotide sequence ID" value="NZ_JAUSUZ010000001.1"/>
</dbReference>
<accession>A0AAE3VYU3</accession>
<evidence type="ECO:0000313" key="2">
    <source>
        <dbReference type="EMBL" id="MDQ0366366.1"/>
    </source>
</evidence>
<comment type="caution">
    <text evidence="2">The sequence shown here is derived from an EMBL/GenBank/DDBJ whole genome shotgun (WGS) entry which is preliminary data.</text>
</comment>
<feature type="domain" description="Flavoprotein" evidence="1">
    <location>
        <begin position="4"/>
        <end position="135"/>
    </location>
</feature>
<name>A0AAE3VYU3_9ACTN</name>
<dbReference type="InterPro" id="IPR003382">
    <property type="entry name" value="Flavoprotein"/>
</dbReference>
<dbReference type="Pfam" id="PF02441">
    <property type="entry name" value="Flavoprotein"/>
    <property type="match status" value="1"/>
</dbReference>
<gene>
    <name evidence="2" type="ORF">J2S42_003035</name>
</gene>
<proteinExistence type="predicted"/>
<dbReference type="EMBL" id="JAUSUZ010000001">
    <property type="protein sequence ID" value="MDQ0366366.1"/>
    <property type="molecule type" value="Genomic_DNA"/>
</dbReference>
<evidence type="ECO:0000313" key="3">
    <source>
        <dbReference type="Proteomes" id="UP001240236"/>
    </source>
</evidence>
<keyword evidence="3" id="KW-1185">Reference proteome</keyword>
<sequence>MAGNVTVIVCGAPLTARTPDLLKALLGDGWTPILIGTPAARAWLDPAAVHDVLGTPPQFEFRTPDQPKQGGPPDAVVVCPATFNTLNKAASGAADTYALARLCEALGEGVPVVAVPTVNEKLWGHPVWRRNLALLESAGTVLLDVHNGRPGPRPVAPDLGGDPGAIFEPAWVTEALRPFSRA</sequence>